<accession>A0A1V6U4R8</accession>
<comment type="caution">
    <text evidence="2">The sequence shown here is derived from an EMBL/GenBank/DDBJ whole genome shotgun (WGS) entry which is preliminary data.</text>
</comment>
<dbReference type="EMBL" id="MDDG01000063">
    <property type="protein sequence ID" value="OQE33528.1"/>
    <property type="molecule type" value="Genomic_DNA"/>
</dbReference>
<dbReference type="AlphaFoldDB" id="A0A1V6U4R8"/>
<feature type="compositionally biased region" description="Pro residues" evidence="1">
    <location>
        <begin position="14"/>
        <end position="24"/>
    </location>
</feature>
<keyword evidence="3" id="KW-1185">Reference proteome</keyword>
<proteinExistence type="predicted"/>
<gene>
    <name evidence="2" type="ORF">PENCOP_c063G01763</name>
</gene>
<dbReference type="Pfam" id="PF12511">
    <property type="entry name" value="DUF3716"/>
    <property type="match status" value="1"/>
</dbReference>
<evidence type="ECO:0000313" key="3">
    <source>
        <dbReference type="Proteomes" id="UP000191500"/>
    </source>
</evidence>
<evidence type="ECO:0000256" key="1">
    <source>
        <dbReference type="SAM" id="MobiDB-lite"/>
    </source>
</evidence>
<evidence type="ECO:0000313" key="2">
    <source>
        <dbReference type="EMBL" id="OQE33528.1"/>
    </source>
</evidence>
<reference evidence="3" key="1">
    <citation type="journal article" date="2017" name="Nat. Microbiol.">
        <title>Global analysis of biosynthetic gene clusters reveals vast potential of secondary metabolite production in Penicillium species.</title>
        <authorList>
            <person name="Nielsen J.C."/>
            <person name="Grijseels S."/>
            <person name="Prigent S."/>
            <person name="Ji B."/>
            <person name="Dainat J."/>
            <person name="Nielsen K.F."/>
            <person name="Frisvad J.C."/>
            <person name="Workman M."/>
            <person name="Nielsen J."/>
        </authorList>
    </citation>
    <scope>NUCLEOTIDE SEQUENCE [LARGE SCALE GENOMIC DNA]</scope>
    <source>
        <strain evidence="3">IBT 31321</strain>
    </source>
</reference>
<sequence length="230" mass="24458">MLHFVRPRPRPAGSRPPRPNPPSGPSARARAHTHEAQAAFARLWGLVDGNVDPVGGWPTALQWLIEFCEGYIQTGAEFGWPVTSPGTGGNNSLVRYAGSRGGVSQSPFPVGSPLFTRFVHSDEGRALLALTGHDVPFMVGRIRGAQLARSPSPFPICSRAPGHFDGACGNCKFQDHGSRCSVRDGTGSRNRTRRAAALLARSPLPQAQLAIGTAANPVDLDDDPNVIVID</sequence>
<dbReference type="Proteomes" id="UP000191500">
    <property type="component" value="Unassembled WGS sequence"/>
</dbReference>
<organism evidence="2 3">
    <name type="scientific">Penicillium coprophilum</name>
    <dbReference type="NCBI Taxonomy" id="36646"/>
    <lineage>
        <taxon>Eukaryota</taxon>
        <taxon>Fungi</taxon>
        <taxon>Dikarya</taxon>
        <taxon>Ascomycota</taxon>
        <taxon>Pezizomycotina</taxon>
        <taxon>Eurotiomycetes</taxon>
        <taxon>Eurotiomycetidae</taxon>
        <taxon>Eurotiales</taxon>
        <taxon>Aspergillaceae</taxon>
        <taxon>Penicillium</taxon>
    </lineage>
</organism>
<dbReference type="InterPro" id="IPR022190">
    <property type="entry name" value="DUF3716"/>
</dbReference>
<feature type="region of interest" description="Disordered" evidence="1">
    <location>
        <begin position="1"/>
        <end position="32"/>
    </location>
</feature>
<protein>
    <submittedName>
        <fullName evidence="2">Uncharacterized protein</fullName>
    </submittedName>
</protein>
<name>A0A1V6U4R8_9EURO</name>
<dbReference type="STRING" id="36646.A0A1V6U4R8"/>